<accession>A0ABY8H1H2</accession>
<dbReference type="Proteomes" id="UP001214170">
    <property type="component" value="Chromosome"/>
</dbReference>
<dbReference type="EMBL" id="CP121261">
    <property type="protein sequence ID" value="WFP11022.1"/>
    <property type="molecule type" value="Genomic_DNA"/>
</dbReference>
<sequence>MAKGKLRVLIRGEYPLAQATRAPANMASRSTVGKLLLHMACN</sequence>
<keyword evidence="2" id="KW-1185">Reference proteome</keyword>
<evidence type="ECO:0000313" key="1">
    <source>
        <dbReference type="EMBL" id="WFP11022.1"/>
    </source>
</evidence>
<protein>
    <submittedName>
        <fullName evidence="1">Zinc-binding dehydrogenase</fullName>
    </submittedName>
</protein>
<proteinExistence type="predicted"/>
<dbReference type="Gene3D" id="3.90.180.10">
    <property type="entry name" value="Medium-chain alcohol dehydrogenases, catalytic domain"/>
    <property type="match status" value="1"/>
</dbReference>
<evidence type="ECO:0000313" key="2">
    <source>
        <dbReference type="Proteomes" id="UP001214170"/>
    </source>
</evidence>
<dbReference type="RefSeq" id="WP_268082456.1">
    <property type="nucleotide sequence ID" value="NZ_CP106885.1"/>
</dbReference>
<organism evidence="1 2">
    <name type="scientific">Achromobacter spanius</name>
    <dbReference type="NCBI Taxonomy" id="217203"/>
    <lineage>
        <taxon>Bacteria</taxon>
        <taxon>Pseudomonadati</taxon>
        <taxon>Pseudomonadota</taxon>
        <taxon>Betaproteobacteria</taxon>
        <taxon>Burkholderiales</taxon>
        <taxon>Alcaligenaceae</taxon>
        <taxon>Achromobacter</taxon>
    </lineage>
</organism>
<reference evidence="1 2" key="1">
    <citation type="submission" date="2023-03" db="EMBL/GenBank/DDBJ databases">
        <title>Achromobacter spanius LIG8.</title>
        <authorList>
            <person name="Shrestha S."/>
        </authorList>
    </citation>
    <scope>NUCLEOTIDE SEQUENCE [LARGE SCALE GENOMIC DNA]</scope>
    <source>
        <strain evidence="1 2">LIG8</strain>
    </source>
</reference>
<dbReference type="Pfam" id="PF13602">
    <property type="entry name" value="ADH_zinc_N_2"/>
    <property type="match status" value="1"/>
</dbReference>
<gene>
    <name evidence="1" type="ORF">P8T11_03800</name>
</gene>
<name>A0ABY8H1H2_9BURK</name>